<evidence type="ECO:0000313" key="17">
    <source>
        <dbReference type="EnsemblMetazoa" id="XP_019758700.1"/>
    </source>
</evidence>
<evidence type="ECO:0000256" key="13">
    <source>
        <dbReference type="ARBA" id="ARBA00047915"/>
    </source>
</evidence>
<dbReference type="Gene3D" id="2.60.120.650">
    <property type="entry name" value="Cupin"/>
    <property type="match status" value="1"/>
</dbReference>
<evidence type="ECO:0000256" key="8">
    <source>
        <dbReference type="ARBA" id="ARBA00023004"/>
    </source>
</evidence>
<keyword evidence="18" id="KW-1185">Reference proteome</keyword>
<dbReference type="GO" id="GO:0005730">
    <property type="term" value="C:nucleolus"/>
    <property type="evidence" value="ECO:0007669"/>
    <property type="project" value="TreeGrafter"/>
</dbReference>
<dbReference type="Proteomes" id="UP000019118">
    <property type="component" value="Unassembled WGS sequence"/>
</dbReference>
<dbReference type="InterPro" id="IPR049043">
    <property type="entry name" value="WHD_RIOX1"/>
</dbReference>
<feature type="compositionally biased region" description="Basic residues" evidence="15">
    <location>
        <begin position="54"/>
        <end position="64"/>
    </location>
</feature>
<proteinExistence type="inferred from homology"/>
<reference evidence="17" key="2">
    <citation type="submission" date="2024-08" db="UniProtKB">
        <authorList>
            <consortium name="EnsemblMetazoa"/>
        </authorList>
    </citation>
    <scope>IDENTIFICATION</scope>
</reference>
<dbReference type="EnsemblMetazoa" id="XM_019903141.1">
    <property type="protein sequence ID" value="XP_019758700.1"/>
    <property type="gene ID" value="LOC109536781"/>
</dbReference>
<dbReference type="GeneID" id="109536781"/>
<feature type="compositionally biased region" description="Low complexity" evidence="15">
    <location>
        <begin position="603"/>
        <end position="612"/>
    </location>
</feature>
<evidence type="ECO:0000256" key="6">
    <source>
        <dbReference type="ARBA" id="ARBA00022964"/>
    </source>
</evidence>
<organism evidence="17 18">
    <name type="scientific">Dendroctonus ponderosae</name>
    <name type="common">Mountain pine beetle</name>
    <dbReference type="NCBI Taxonomy" id="77166"/>
    <lineage>
        <taxon>Eukaryota</taxon>
        <taxon>Metazoa</taxon>
        <taxon>Ecdysozoa</taxon>
        <taxon>Arthropoda</taxon>
        <taxon>Hexapoda</taxon>
        <taxon>Insecta</taxon>
        <taxon>Pterygota</taxon>
        <taxon>Neoptera</taxon>
        <taxon>Endopterygota</taxon>
        <taxon>Coleoptera</taxon>
        <taxon>Polyphaga</taxon>
        <taxon>Cucujiformia</taxon>
        <taxon>Curculionidae</taxon>
        <taxon>Scolytinae</taxon>
        <taxon>Dendroctonus</taxon>
    </lineage>
</organism>
<keyword evidence="9 14" id="KW-0805">Transcription regulation</keyword>
<feature type="region of interest" description="Disordered" evidence="15">
    <location>
        <begin position="118"/>
        <end position="140"/>
    </location>
</feature>
<keyword evidence="4 14" id="KW-0479">Metal-binding</keyword>
<evidence type="ECO:0000256" key="10">
    <source>
        <dbReference type="ARBA" id="ARBA00023163"/>
    </source>
</evidence>
<evidence type="ECO:0000256" key="15">
    <source>
        <dbReference type="SAM" id="MobiDB-lite"/>
    </source>
</evidence>
<dbReference type="Gene3D" id="3.90.930.40">
    <property type="match status" value="1"/>
</dbReference>
<accession>A0AAR5PC95</accession>
<dbReference type="PANTHER" id="PTHR13096">
    <property type="entry name" value="MINA53 MYC INDUCED NUCLEAR ANTIGEN"/>
    <property type="match status" value="1"/>
</dbReference>
<keyword evidence="10 14" id="KW-0804">Transcription</keyword>
<dbReference type="FunFam" id="1.10.10.1500:FF:000001">
    <property type="entry name" value="ribosomal oxygenase 1 isoform X1"/>
    <property type="match status" value="1"/>
</dbReference>
<keyword evidence="5" id="KW-0156">Chromatin regulator</keyword>
<dbReference type="GO" id="GO:0032453">
    <property type="term" value="F:histone H3K4 demethylase activity"/>
    <property type="evidence" value="ECO:0007669"/>
    <property type="project" value="TreeGrafter"/>
</dbReference>
<keyword evidence="3" id="KW-0678">Repressor</keyword>
<dbReference type="SUPFAM" id="SSF51197">
    <property type="entry name" value="Clavaminate synthase-like"/>
    <property type="match status" value="1"/>
</dbReference>
<comment type="function">
    <text evidence="12">Oxygenase that can act as both a histone lysine demethylase and a ribosomal histidine hydroxylase. Specifically demethylates 'Lys-4' (H3K4me) and 'Lys-36' (H3K36me) of histone H3, thereby playing a central role in histone code.</text>
</comment>
<keyword evidence="11 14" id="KW-0539">Nucleus</keyword>
<dbReference type="KEGG" id="dpa:109536781"/>
<dbReference type="EC" id="1.14.11.27" evidence="14"/>
<dbReference type="PROSITE" id="PS51184">
    <property type="entry name" value="JMJC"/>
    <property type="match status" value="1"/>
</dbReference>
<keyword evidence="6 14" id="KW-0223">Dioxygenase</keyword>
<dbReference type="FunFam" id="3.90.930.40:FF:000001">
    <property type="entry name" value="ribosomal oxygenase 1 isoform X1"/>
    <property type="match status" value="1"/>
</dbReference>
<dbReference type="CTD" id="31374"/>
<evidence type="ECO:0000256" key="12">
    <source>
        <dbReference type="ARBA" id="ARBA00025670"/>
    </source>
</evidence>
<evidence type="ECO:0000256" key="14">
    <source>
        <dbReference type="RuleBase" id="RU366061"/>
    </source>
</evidence>
<sequence length="612" mass="69347">MEAQQSAFEVYQKQNKRKRTAIAANDVLPKKQKSNLPVKQLKKANENAAMAQKAKAKKTRKTKSGKISPNQKRHQISDSSDEEEIPMLIPIEGTAVPKKGINSKDETSLDVTKKSVLSCNGKSSKKPTEKNKTLKKSSKKPELLDHGYSTVFNPVTQGLAIFKWLIDPILPKKFFDKYWEKDVLHIERENRRYFKDIFSTEELDIILREYPLFFTRNIDVVEYKNGKKELVEEEGRAAPVKVWDFYSSGCSVRVLNPHTYSQNVHSVISSLQEYFGTMVGTNVYLTPPESQGFAPHFDDIEAFIVQLEGSKYWKLYKPKGSDVLARDSSKNFSAEELDDPFMEVKLNAGDLLYFPRGTIHEGHTKEQHSLHITISVYQHTAYADLLEHALPAALKKAASENLEFRKGLPLNYLKHVGVVNQSDDSDKRKSIIDKVKSLVGALVDYIDVDSAADNLGRKFMHDAMPPLYSGDEAQHSCLYDGDVMKNGKVFHRVEITPEIEIRLLRYYASRVVKDSTTTSKLYFCTHNDKVYHGEEEQWLEISNSLLPAIEVLQKSYPNFVVADSLPIEDETAKLSLVFSLWEHGLLVTNQPLPGLSEDDETSSTDSDPSTSE</sequence>
<evidence type="ECO:0000256" key="4">
    <source>
        <dbReference type="ARBA" id="ARBA00022723"/>
    </source>
</evidence>
<evidence type="ECO:0000256" key="7">
    <source>
        <dbReference type="ARBA" id="ARBA00023002"/>
    </source>
</evidence>
<reference evidence="18" key="1">
    <citation type="journal article" date="2013" name="Genome Biol.">
        <title>Draft genome of the mountain pine beetle, Dendroctonus ponderosae Hopkins, a major forest pest.</title>
        <authorList>
            <person name="Keeling C.I."/>
            <person name="Yuen M.M."/>
            <person name="Liao N.Y."/>
            <person name="Docking T.R."/>
            <person name="Chan S.K."/>
            <person name="Taylor G.A."/>
            <person name="Palmquist D.L."/>
            <person name="Jackman S.D."/>
            <person name="Nguyen A."/>
            <person name="Li M."/>
            <person name="Henderson H."/>
            <person name="Janes J.K."/>
            <person name="Zhao Y."/>
            <person name="Pandoh P."/>
            <person name="Moore R."/>
            <person name="Sperling F.A."/>
            <person name="Huber D.P."/>
            <person name="Birol I."/>
            <person name="Jones S.J."/>
            <person name="Bohlmann J."/>
        </authorList>
    </citation>
    <scope>NUCLEOTIDE SEQUENCE</scope>
</reference>
<evidence type="ECO:0000256" key="1">
    <source>
        <dbReference type="ARBA" id="ARBA00004123"/>
    </source>
</evidence>
<comment type="similarity">
    <text evidence="2">Belongs to the ROX family. NO66 subfamily.</text>
</comment>
<dbReference type="InterPro" id="IPR003347">
    <property type="entry name" value="JmjC_dom"/>
</dbReference>
<evidence type="ECO:0000259" key="16">
    <source>
        <dbReference type="PROSITE" id="PS51184"/>
    </source>
</evidence>
<comment type="cofactor">
    <cofactor evidence="14">
        <name>Fe(2+)</name>
        <dbReference type="ChEBI" id="CHEBI:29033"/>
    </cofactor>
    <text evidence="14">Binds 1 Fe(2+) ion per subunit.</text>
</comment>
<protein>
    <recommendedName>
        <fullName evidence="14">Bifunctional lysine-specific demethylase and histidyl-hydroxylase</fullName>
        <ecNumber evidence="14">1.14.11.27</ecNumber>
    </recommendedName>
</protein>
<name>A0AAR5PC95_DENPD</name>
<dbReference type="GO" id="GO:0005506">
    <property type="term" value="F:iron ion binding"/>
    <property type="evidence" value="ECO:0007669"/>
    <property type="project" value="UniProtKB-UniRule"/>
</dbReference>
<evidence type="ECO:0000256" key="3">
    <source>
        <dbReference type="ARBA" id="ARBA00022491"/>
    </source>
</evidence>
<comment type="catalytic activity">
    <reaction evidence="13 14">
        <text>N(6),N(6)-dimethyl-L-lysyl(36)-[histone H3] + 2 2-oxoglutarate + 2 O2 = L-lysyl(36)-[histone H3] + 2 formaldehyde + 2 succinate + 2 CO2</text>
        <dbReference type="Rhea" id="RHEA:42032"/>
        <dbReference type="Rhea" id="RHEA-COMP:9785"/>
        <dbReference type="Rhea" id="RHEA-COMP:9787"/>
        <dbReference type="ChEBI" id="CHEBI:15379"/>
        <dbReference type="ChEBI" id="CHEBI:16526"/>
        <dbReference type="ChEBI" id="CHEBI:16810"/>
        <dbReference type="ChEBI" id="CHEBI:16842"/>
        <dbReference type="ChEBI" id="CHEBI:29969"/>
        <dbReference type="ChEBI" id="CHEBI:30031"/>
        <dbReference type="ChEBI" id="CHEBI:61976"/>
        <dbReference type="EC" id="1.14.11.27"/>
    </reaction>
</comment>
<dbReference type="Gene3D" id="1.10.10.1500">
    <property type="entry name" value="JmjC domain-containing ribosomal oxygenase (ROX), dimer domain"/>
    <property type="match status" value="1"/>
</dbReference>
<comment type="subcellular location">
    <subcellularLocation>
        <location evidence="1 14">Nucleus</location>
    </subcellularLocation>
</comment>
<feature type="region of interest" description="Disordered" evidence="15">
    <location>
        <begin position="1"/>
        <end position="84"/>
    </location>
</feature>
<dbReference type="Pfam" id="PF21233">
    <property type="entry name" value="WHD_RIOX1"/>
    <property type="match status" value="1"/>
</dbReference>
<dbReference type="GO" id="GO:0140680">
    <property type="term" value="F:histone H3K36me/H3K36me2 demethylase activity"/>
    <property type="evidence" value="ECO:0007669"/>
    <property type="project" value="UniProtKB-EC"/>
</dbReference>
<keyword evidence="7 14" id="KW-0560">Oxidoreductase</keyword>
<dbReference type="Pfam" id="PF08007">
    <property type="entry name" value="JmjC_2"/>
    <property type="match status" value="1"/>
</dbReference>
<evidence type="ECO:0000256" key="11">
    <source>
        <dbReference type="ARBA" id="ARBA00023242"/>
    </source>
</evidence>
<keyword evidence="8 14" id="KW-0408">Iron</keyword>
<evidence type="ECO:0000313" key="18">
    <source>
        <dbReference type="Proteomes" id="UP000019118"/>
    </source>
</evidence>
<evidence type="ECO:0000256" key="9">
    <source>
        <dbReference type="ARBA" id="ARBA00023015"/>
    </source>
</evidence>
<dbReference type="PANTHER" id="PTHR13096:SF8">
    <property type="entry name" value="RIBOSOMAL OXYGENASE 1"/>
    <property type="match status" value="1"/>
</dbReference>
<evidence type="ECO:0000256" key="5">
    <source>
        <dbReference type="ARBA" id="ARBA00022853"/>
    </source>
</evidence>
<dbReference type="AlphaFoldDB" id="A0AAR5PC95"/>
<feature type="region of interest" description="Disordered" evidence="15">
    <location>
        <begin position="591"/>
        <end position="612"/>
    </location>
</feature>
<dbReference type="InterPro" id="IPR039994">
    <property type="entry name" value="NO66-like"/>
</dbReference>
<feature type="domain" description="JmjC" evidence="16">
    <location>
        <begin position="250"/>
        <end position="393"/>
    </location>
</feature>
<evidence type="ECO:0000256" key="2">
    <source>
        <dbReference type="ARBA" id="ARBA00010309"/>
    </source>
</evidence>